<evidence type="ECO:0000313" key="2">
    <source>
        <dbReference type="EMBL" id="SNT36081.1"/>
    </source>
</evidence>
<reference evidence="2 3" key="1">
    <citation type="submission" date="2017-06" db="EMBL/GenBank/DDBJ databases">
        <authorList>
            <person name="Kim H.J."/>
            <person name="Triplett B.A."/>
        </authorList>
    </citation>
    <scope>NUCLEOTIDE SEQUENCE [LARGE SCALE GENOMIC DNA]</scope>
    <source>
        <strain evidence="2 3">CGMCC 4.5593</strain>
    </source>
</reference>
<organism evidence="2 3">
    <name type="scientific">Asanoa hainanensis</name>
    <dbReference type="NCBI Taxonomy" id="560556"/>
    <lineage>
        <taxon>Bacteria</taxon>
        <taxon>Bacillati</taxon>
        <taxon>Actinomycetota</taxon>
        <taxon>Actinomycetes</taxon>
        <taxon>Micromonosporales</taxon>
        <taxon>Micromonosporaceae</taxon>
        <taxon>Asanoa</taxon>
    </lineage>
</organism>
<dbReference type="EMBL" id="FZPH01000005">
    <property type="protein sequence ID" value="SNT36081.1"/>
    <property type="molecule type" value="Genomic_DNA"/>
</dbReference>
<keyword evidence="1" id="KW-0812">Transmembrane</keyword>
<proteinExistence type="predicted"/>
<accession>A0A239M071</accession>
<evidence type="ECO:0000313" key="3">
    <source>
        <dbReference type="Proteomes" id="UP000198362"/>
    </source>
</evidence>
<protein>
    <submittedName>
        <fullName evidence="2">Uncharacterized protein</fullName>
    </submittedName>
</protein>
<sequence length="52" mass="5970">MRETARIDGNRYRTDMEPKRTVPVPEATVAGDWTILGILATIAVFLRRRRKA</sequence>
<dbReference type="Proteomes" id="UP000198362">
    <property type="component" value="Unassembled WGS sequence"/>
</dbReference>
<feature type="transmembrane region" description="Helical" evidence="1">
    <location>
        <begin position="27"/>
        <end position="46"/>
    </location>
</feature>
<keyword evidence="1" id="KW-1133">Transmembrane helix</keyword>
<name>A0A239M071_9ACTN</name>
<keyword evidence="3" id="KW-1185">Reference proteome</keyword>
<keyword evidence="1" id="KW-0472">Membrane</keyword>
<gene>
    <name evidence="2" type="ORF">SAMN05421812_10511</name>
</gene>
<dbReference type="AlphaFoldDB" id="A0A239M071"/>
<evidence type="ECO:0000256" key="1">
    <source>
        <dbReference type="SAM" id="Phobius"/>
    </source>
</evidence>